<feature type="transmembrane region" description="Helical" evidence="1">
    <location>
        <begin position="201"/>
        <end position="220"/>
    </location>
</feature>
<feature type="transmembrane region" description="Helical" evidence="1">
    <location>
        <begin position="145"/>
        <end position="163"/>
    </location>
</feature>
<dbReference type="EMBL" id="RCDB01000003">
    <property type="protein sequence ID" value="RLK47604.1"/>
    <property type="molecule type" value="Genomic_DNA"/>
</dbReference>
<feature type="transmembrane region" description="Helical" evidence="1">
    <location>
        <begin position="227"/>
        <end position="245"/>
    </location>
</feature>
<dbReference type="InterPro" id="IPR002656">
    <property type="entry name" value="Acyl_transf_3_dom"/>
</dbReference>
<dbReference type="PANTHER" id="PTHR23028:SF53">
    <property type="entry name" value="ACYL_TRANSF_3 DOMAIN-CONTAINING PROTEIN"/>
    <property type="match status" value="1"/>
</dbReference>
<feature type="transmembrane region" description="Helical" evidence="1">
    <location>
        <begin position="87"/>
        <end position="107"/>
    </location>
</feature>
<organism evidence="3 4">
    <name type="scientific">Microbacterium telephonicum</name>
    <dbReference type="NCBI Taxonomy" id="1714841"/>
    <lineage>
        <taxon>Bacteria</taxon>
        <taxon>Bacillati</taxon>
        <taxon>Actinomycetota</taxon>
        <taxon>Actinomycetes</taxon>
        <taxon>Micrococcales</taxon>
        <taxon>Microbacteriaceae</taxon>
        <taxon>Microbacterium</taxon>
    </lineage>
</organism>
<dbReference type="GO" id="GO:0009103">
    <property type="term" value="P:lipopolysaccharide biosynthetic process"/>
    <property type="evidence" value="ECO:0007669"/>
    <property type="project" value="TreeGrafter"/>
</dbReference>
<dbReference type="GO" id="GO:0016747">
    <property type="term" value="F:acyltransferase activity, transferring groups other than amino-acyl groups"/>
    <property type="evidence" value="ECO:0007669"/>
    <property type="project" value="InterPro"/>
</dbReference>
<evidence type="ECO:0000313" key="3">
    <source>
        <dbReference type="EMBL" id="RLK47604.1"/>
    </source>
</evidence>
<comment type="caution">
    <text evidence="3">The sequence shown here is derived from an EMBL/GenBank/DDBJ whole genome shotgun (WGS) entry which is preliminary data.</text>
</comment>
<sequence length="350" mass="38925">MAVGLVVLAHSGLPLVGNGGGVGVGIFFTLSGFLITSLLLDERAEYGSIRLGSFWKRRLLRLVPAMVACVVFAIFVDLIVWHGVFDWSLIVGTLTYTSNWVIAANAFDQRTTLGHTWSLAVEEQFYLIWPLILIALLRWMPRSRIVKSLAVVSLLVVVLRVLLWDGGEGIGRIYVGTDTRADGLLIGAAVALWLYQRKPVVYPKWVQWAFFVAMGACCLIPGPVNSFIMPTVVGLATAGLILAVVQGRGFWPLELSWVRWIGKRSYGIYLYASPLHRLILETLGDSILWWVLIQIPGTAILAWASYRWIESPFLRLKNRDPRSHAGTLAAESSQSKLPAQRVRRLRSATE</sequence>
<feature type="transmembrane region" description="Helical" evidence="1">
    <location>
        <begin position="287"/>
        <end position="309"/>
    </location>
</feature>
<dbReference type="InterPro" id="IPR050879">
    <property type="entry name" value="Acyltransferase_3"/>
</dbReference>
<evidence type="ECO:0000313" key="4">
    <source>
        <dbReference type="Proteomes" id="UP000273158"/>
    </source>
</evidence>
<dbReference type="PANTHER" id="PTHR23028">
    <property type="entry name" value="ACETYLTRANSFERASE"/>
    <property type="match status" value="1"/>
</dbReference>
<dbReference type="GO" id="GO:0016020">
    <property type="term" value="C:membrane"/>
    <property type="evidence" value="ECO:0007669"/>
    <property type="project" value="TreeGrafter"/>
</dbReference>
<protein>
    <submittedName>
        <fullName evidence="3">Peptidoglycan/LPS O-acetylase OafA/YrhL</fullName>
    </submittedName>
</protein>
<keyword evidence="1" id="KW-0472">Membrane</keyword>
<accession>A0A498BUT9</accession>
<gene>
    <name evidence="3" type="ORF">C7474_2196</name>
</gene>
<name>A0A498BUT9_9MICO</name>
<proteinExistence type="predicted"/>
<dbReference type="Pfam" id="PF01757">
    <property type="entry name" value="Acyl_transf_3"/>
    <property type="match status" value="1"/>
</dbReference>
<keyword evidence="1" id="KW-0812">Transmembrane</keyword>
<feature type="domain" description="Acyltransferase 3" evidence="2">
    <location>
        <begin position="2"/>
        <end position="305"/>
    </location>
</feature>
<dbReference type="Proteomes" id="UP000273158">
    <property type="component" value="Unassembled WGS sequence"/>
</dbReference>
<feature type="transmembrane region" description="Helical" evidence="1">
    <location>
        <begin position="60"/>
        <end position="81"/>
    </location>
</feature>
<reference evidence="3 4" key="1">
    <citation type="journal article" date="2015" name="Stand. Genomic Sci.">
        <title>Genomic Encyclopedia of Bacterial and Archaeal Type Strains, Phase III: the genomes of soil and plant-associated and newly described type strains.</title>
        <authorList>
            <person name="Whitman W.B."/>
            <person name="Woyke T."/>
            <person name="Klenk H.P."/>
            <person name="Zhou Y."/>
            <person name="Lilburn T.G."/>
            <person name="Beck B.J."/>
            <person name="De Vos P."/>
            <person name="Vandamme P."/>
            <person name="Eisen J.A."/>
            <person name="Garrity G."/>
            <person name="Hugenholtz P."/>
            <person name="Kyrpides N.C."/>
        </authorList>
    </citation>
    <scope>NUCLEOTIDE SEQUENCE [LARGE SCALE GENOMIC DNA]</scope>
    <source>
        <strain evidence="3 4">S2T63</strain>
    </source>
</reference>
<evidence type="ECO:0000256" key="1">
    <source>
        <dbReference type="SAM" id="Phobius"/>
    </source>
</evidence>
<evidence type="ECO:0000259" key="2">
    <source>
        <dbReference type="Pfam" id="PF01757"/>
    </source>
</evidence>
<dbReference type="AlphaFoldDB" id="A0A498BUT9"/>
<feature type="transmembrane region" description="Helical" evidence="1">
    <location>
        <begin position="20"/>
        <end position="40"/>
    </location>
</feature>
<keyword evidence="4" id="KW-1185">Reference proteome</keyword>
<keyword evidence="1" id="KW-1133">Transmembrane helix</keyword>